<dbReference type="PANTHER" id="PTHR43591">
    <property type="entry name" value="METHYLTRANSFERASE"/>
    <property type="match status" value="1"/>
</dbReference>
<feature type="domain" description="Methyltransferase type 11" evidence="1">
    <location>
        <begin position="62"/>
        <end position="161"/>
    </location>
</feature>
<accession>Q2J802</accession>
<dbReference type="HOGENOM" id="CLU_037990_2_2_11"/>
<gene>
    <name evidence="2" type="ordered locus">Francci3_3233</name>
</gene>
<dbReference type="GO" id="GO:0032259">
    <property type="term" value="P:methylation"/>
    <property type="evidence" value="ECO:0007669"/>
    <property type="project" value="UniProtKB-KW"/>
</dbReference>
<name>Q2J802_FRACC</name>
<keyword evidence="2" id="KW-0489">Methyltransferase</keyword>
<keyword evidence="3" id="KW-1185">Reference proteome</keyword>
<dbReference type="OrthoDB" id="3636702at2"/>
<dbReference type="PANTHER" id="PTHR43591:SF24">
    <property type="entry name" value="2-METHOXY-6-POLYPRENYL-1,4-BENZOQUINOL METHYLASE, MITOCHONDRIAL"/>
    <property type="match status" value="1"/>
</dbReference>
<sequence length="308" mass="33277">MSRAGLALRAARLLLTRAVADTTPDYDIASSTYDEAFTALMGPNSTAMLDLVGIAPGMDVIELACGTGHLSEQIRIRQQGLGSLRVIEKSPGMLAVAKAKMETLGQASKDVSWQQGDMLEFLKAQATNSADAIVCGWAICYSKPSQLFREARRVLRPGGRIGIIESRADALASLRKAFEDVVADEPTLLTAMVRVALPKDAETVARWMRKGELRVINQYEGEQRWPVATAEEAVEWVERSGAGAGFRDSFDMSREDDVRGKLTEALRKQASRPGGLTLLHPFVVVVAETTPEPAAPVQPGVTKANGIQ</sequence>
<dbReference type="CDD" id="cd02440">
    <property type="entry name" value="AdoMet_MTases"/>
    <property type="match status" value="1"/>
</dbReference>
<dbReference type="KEGG" id="fra:Francci3_3233"/>
<organism evidence="2 3">
    <name type="scientific">Frankia casuarinae (strain DSM 45818 / CECT 9043 / HFP020203 / CcI3)</name>
    <dbReference type="NCBI Taxonomy" id="106370"/>
    <lineage>
        <taxon>Bacteria</taxon>
        <taxon>Bacillati</taxon>
        <taxon>Actinomycetota</taxon>
        <taxon>Actinomycetes</taxon>
        <taxon>Frankiales</taxon>
        <taxon>Frankiaceae</taxon>
        <taxon>Frankia</taxon>
    </lineage>
</organism>
<dbReference type="AlphaFoldDB" id="Q2J802"/>
<evidence type="ECO:0000313" key="3">
    <source>
        <dbReference type="Proteomes" id="UP000001937"/>
    </source>
</evidence>
<proteinExistence type="predicted"/>
<dbReference type="GO" id="GO:0008757">
    <property type="term" value="F:S-adenosylmethionine-dependent methyltransferase activity"/>
    <property type="evidence" value="ECO:0007669"/>
    <property type="project" value="InterPro"/>
</dbReference>
<keyword evidence="2" id="KW-0808">Transferase</keyword>
<protein>
    <submittedName>
        <fullName evidence="2">Methyltransferase type 11</fullName>
    </submittedName>
</protein>
<dbReference type="InterPro" id="IPR029063">
    <property type="entry name" value="SAM-dependent_MTases_sf"/>
</dbReference>
<evidence type="ECO:0000313" key="2">
    <source>
        <dbReference type="EMBL" id="ABD12590.1"/>
    </source>
</evidence>
<dbReference type="Pfam" id="PF08241">
    <property type="entry name" value="Methyltransf_11"/>
    <property type="match status" value="1"/>
</dbReference>
<dbReference type="InterPro" id="IPR013216">
    <property type="entry name" value="Methyltransf_11"/>
</dbReference>
<dbReference type="STRING" id="106370.Francci3_3233"/>
<dbReference type="RefSeq" id="WP_011437618.1">
    <property type="nucleotide sequence ID" value="NC_007777.1"/>
</dbReference>
<dbReference type="eggNOG" id="COG2226">
    <property type="taxonomic scope" value="Bacteria"/>
</dbReference>
<reference evidence="2 3" key="1">
    <citation type="journal article" date="2007" name="Genome Res.">
        <title>Genome characteristics of facultatively symbiotic Frankia sp. strains reflect host range and host plant biogeography.</title>
        <authorList>
            <person name="Normand P."/>
            <person name="Lapierre P."/>
            <person name="Tisa L.S."/>
            <person name="Gogarten J.P."/>
            <person name="Alloisio N."/>
            <person name="Bagnarol E."/>
            <person name="Bassi C.A."/>
            <person name="Berry A.M."/>
            <person name="Bickhart D.M."/>
            <person name="Choisne N."/>
            <person name="Couloux A."/>
            <person name="Cournoyer B."/>
            <person name="Cruveiller S."/>
            <person name="Daubin V."/>
            <person name="Demange N."/>
            <person name="Francino M.P."/>
            <person name="Goltsman E."/>
            <person name="Huang Y."/>
            <person name="Kopp O.R."/>
            <person name="Labarre L."/>
            <person name="Lapidus A."/>
            <person name="Lavire C."/>
            <person name="Marechal J."/>
            <person name="Martinez M."/>
            <person name="Mastronunzio J.E."/>
            <person name="Mullin B.C."/>
            <person name="Niemann J."/>
            <person name="Pujic P."/>
            <person name="Rawnsley T."/>
            <person name="Rouy Z."/>
            <person name="Schenowitz C."/>
            <person name="Sellstedt A."/>
            <person name="Tavares F."/>
            <person name="Tomkins J.P."/>
            <person name="Vallenet D."/>
            <person name="Valverde C."/>
            <person name="Wall L.G."/>
            <person name="Wang Y."/>
            <person name="Medigue C."/>
            <person name="Benson D.R."/>
        </authorList>
    </citation>
    <scope>NUCLEOTIDE SEQUENCE [LARGE SCALE GENOMIC DNA]</scope>
    <source>
        <strain evidence="3">DSM 45818 / CECT 9043 / CcI3</strain>
    </source>
</reference>
<evidence type="ECO:0000259" key="1">
    <source>
        <dbReference type="Pfam" id="PF08241"/>
    </source>
</evidence>
<dbReference type="Gene3D" id="3.40.50.150">
    <property type="entry name" value="Vaccinia Virus protein VP39"/>
    <property type="match status" value="1"/>
</dbReference>
<dbReference type="EMBL" id="CP000249">
    <property type="protein sequence ID" value="ABD12590.1"/>
    <property type="molecule type" value="Genomic_DNA"/>
</dbReference>
<dbReference type="SUPFAM" id="SSF53335">
    <property type="entry name" value="S-adenosyl-L-methionine-dependent methyltransferases"/>
    <property type="match status" value="1"/>
</dbReference>
<dbReference type="Proteomes" id="UP000001937">
    <property type="component" value="Chromosome"/>
</dbReference>